<dbReference type="InterPro" id="IPR001387">
    <property type="entry name" value="Cro/C1-type_HTH"/>
</dbReference>
<evidence type="ECO:0000259" key="1">
    <source>
        <dbReference type="PROSITE" id="PS50943"/>
    </source>
</evidence>
<proteinExistence type="predicted"/>
<dbReference type="GO" id="GO:0003677">
    <property type="term" value="F:DNA binding"/>
    <property type="evidence" value="ECO:0007669"/>
    <property type="project" value="InterPro"/>
</dbReference>
<evidence type="ECO:0000313" key="2">
    <source>
        <dbReference type="EMBL" id="QJA55385.1"/>
    </source>
</evidence>
<dbReference type="PROSITE" id="PS50943">
    <property type="entry name" value="HTH_CROC1"/>
    <property type="match status" value="1"/>
</dbReference>
<dbReference type="EMBL" id="MT141155">
    <property type="protein sequence ID" value="QJA55385.1"/>
    <property type="molecule type" value="Genomic_DNA"/>
</dbReference>
<dbReference type="CDD" id="cd00093">
    <property type="entry name" value="HTH_XRE"/>
    <property type="match status" value="1"/>
</dbReference>
<sequence>MNLKEYLKKEKISQTEFAKKANISRQLLYWHLKNPGQPWSHKGAEKIVMAIYGEPIREKIVDLILGDHEK</sequence>
<evidence type="ECO:0000313" key="3">
    <source>
        <dbReference type="EMBL" id="QJA78335.1"/>
    </source>
</evidence>
<dbReference type="InterPro" id="IPR010982">
    <property type="entry name" value="Lambda_DNA-bd_dom_sf"/>
</dbReference>
<feature type="domain" description="HTH cro/C1-type" evidence="1">
    <location>
        <begin position="3"/>
        <end position="26"/>
    </location>
</feature>
<dbReference type="SUPFAM" id="SSF47413">
    <property type="entry name" value="lambda repressor-like DNA-binding domains"/>
    <property type="match status" value="1"/>
</dbReference>
<protein>
    <submittedName>
        <fullName evidence="3">Putative DNA binding, helix-turn-helix domain containing protein</fullName>
    </submittedName>
</protein>
<gene>
    <name evidence="3" type="ORF">MM415A01082_0001</name>
    <name evidence="2" type="ORF">MM415B02054_0012</name>
</gene>
<dbReference type="AlphaFoldDB" id="A0A6M3K985"/>
<accession>A0A6M3K985</accession>
<dbReference type="EMBL" id="MT142332">
    <property type="protein sequence ID" value="QJA78335.1"/>
    <property type="molecule type" value="Genomic_DNA"/>
</dbReference>
<organism evidence="3">
    <name type="scientific">viral metagenome</name>
    <dbReference type="NCBI Taxonomy" id="1070528"/>
    <lineage>
        <taxon>unclassified sequences</taxon>
        <taxon>metagenomes</taxon>
        <taxon>organismal metagenomes</taxon>
    </lineage>
</organism>
<reference evidence="3" key="1">
    <citation type="submission" date="2020-03" db="EMBL/GenBank/DDBJ databases">
        <title>The deep terrestrial virosphere.</title>
        <authorList>
            <person name="Holmfeldt K."/>
            <person name="Nilsson E."/>
            <person name="Simone D."/>
            <person name="Lopez-Fernandez M."/>
            <person name="Wu X."/>
            <person name="de Brujin I."/>
            <person name="Lundin D."/>
            <person name="Andersson A."/>
            <person name="Bertilsson S."/>
            <person name="Dopson M."/>
        </authorList>
    </citation>
    <scope>NUCLEOTIDE SEQUENCE</scope>
    <source>
        <strain evidence="3">MM415A01082</strain>
        <strain evidence="2">MM415B02054</strain>
    </source>
</reference>
<name>A0A6M3K985_9ZZZZ</name>